<dbReference type="STRING" id="1123265.GCA_000686625_01313"/>
<dbReference type="KEGG" id="stha:NCTC11429_03504"/>
<evidence type="ECO:0000313" key="2">
    <source>
        <dbReference type="EMBL" id="MEZ0453521.1"/>
    </source>
</evidence>
<evidence type="ECO:0000256" key="1">
    <source>
        <dbReference type="SAM" id="SignalP"/>
    </source>
</evidence>
<organism evidence="3 4">
    <name type="scientific">Sphingobacterium thalpophilum</name>
    <dbReference type="NCBI Taxonomy" id="259"/>
    <lineage>
        <taxon>Bacteria</taxon>
        <taxon>Pseudomonadati</taxon>
        <taxon>Bacteroidota</taxon>
        <taxon>Sphingobacteriia</taxon>
        <taxon>Sphingobacteriales</taxon>
        <taxon>Sphingobacteriaceae</taxon>
        <taxon>Sphingobacterium</taxon>
    </lineage>
</organism>
<gene>
    <name evidence="2" type="ORF">ABTW24_18155</name>
    <name evidence="3" type="ORF">NCTC11429_03504</name>
</gene>
<feature type="signal peptide" evidence="1">
    <location>
        <begin position="1"/>
        <end position="18"/>
    </location>
</feature>
<name>A0A4U9VNJ2_9SPHI</name>
<dbReference type="EMBL" id="LR590484">
    <property type="protein sequence ID" value="VTR47299.1"/>
    <property type="molecule type" value="Genomic_DNA"/>
</dbReference>
<dbReference type="Proteomes" id="UP001566204">
    <property type="component" value="Unassembled WGS sequence"/>
</dbReference>
<protein>
    <submittedName>
        <fullName evidence="3">Uncharacterized protein</fullName>
    </submittedName>
</protein>
<accession>A0A4U9VNJ2</accession>
<dbReference type="EMBL" id="JBEOQB010000005">
    <property type="protein sequence ID" value="MEZ0453521.1"/>
    <property type="molecule type" value="Genomic_DNA"/>
</dbReference>
<dbReference type="PROSITE" id="PS51257">
    <property type="entry name" value="PROKAR_LIPOPROTEIN"/>
    <property type="match status" value="1"/>
</dbReference>
<dbReference type="GeneID" id="78464172"/>
<evidence type="ECO:0000313" key="5">
    <source>
        <dbReference type="Proteomes" id="UP001566204"/>
    </source>
</evidence>
<reference evidence="3 4" key="1">
    <citation type="submission" date="2019-05" db="EMBL/GenBank/DDBJ databases">
        <authorList>
            <consortium name="Pathogen Informatics"/>
        </authorList>
    </citation>
    <scope>NUCLEOTIDE SEQUENCE [LARGE SCALE GENOMIC DNA]</scope>
    <source>
        <strain evidence="3 4">NCTC11429</strain>
    </source>
</reference>
<feature type="chain" id="PRO_5020728040" evidence="1">
    <location>
        <begin position="19"/>
        <end position="156"/>
    </location>
</feature>
<evidence type="ECO:0000313" key="3">
    <source>
        <dbReference type="EMBL" id="VTR47299.1"/>
    </source>
</evidence>
<keyword evidence="5" id="KW-1185">Reference proteome</keyword>
<dbReference type="RefSeq" id="WP_051606580.1">
    <property type="nucleotide sequence ID" value="NZ_CP141191.1"/>
</dbReference>
<dbReference type="Proteomes" id="UP000308196">
    <property type="component" value="Chromosome"/>
</dbReference>
<reference evidence="2 5" key="2">
    <citation type="submission" date="2024-06" db="EMBL/GenBank/DDBJ databases">
        <title>Soil Sphingobacterium thalpophilum.</title>
        <authorList>
            <person name="Yang J."/>
            <person name="Li J."/>
        </authorList>
    </citation>
    <scope>NUCLEOTIDE SEQUENCE [LARGE SCALE GENOMIC DNA]</scope>
    <source>
        <strain evidence="2 5">22g91tb</strain>
    </source>
</reference>
<dbReference type="AlphaFoldDB" id="A0A4U9VNJ2"/>
<keyword evidence="1" id="KW-0732">Signal</keyword>
<proteinExistence type="predicted"/>
<sequence length="156" mass="17191">MKLVSIVLCLLFSVTACQQRTDRGAQSSQPDTIRNIVADSVTTIRQSYQYVKNGDTISLAITIQGDQVNGDLNYLWKEKDKNAGHIAGTLKDSLLLADYTFSSEGQQSVRQVAFKLVGDRAVEGFGEMEERGGKTSFVDPGKLSYDQRVVLQKVNP</sequence>
<evidence type="ECO:0000313" key="4">
    <source>
        <dbReference type="Proteomes" id="UP000308196"/>
    </source>
</evidence>